<dbReference type="EMBL" id="CCNB01000025">
    <property type="protein sequence ID" value="CDX40918.1"/>
    <property type="molecule type" value="Genomic_DNA"/>
</dbReference>
<evidence type="ECO:0000313" key="2">
    <source>
        <dbReference type="EMBL" id="CDX40918.1"/>
    </source>
</evidence>
<dbReference type="Proteomes" id="UP000046373">
    <property type="component" value="Unassembled WGS sequence"/>
</dbReference>
<name>A0A090FH25_MESPL</name>
<sequence>MRSRTRSAERGSMRPQSPASSMGAVRRVAAGDPEEARFGMAAELSSKTIKRKGEEKVGLALKNPAIPTISLRLSTSLLLAARRGLSYHFAVRVPVEAGARTQATRG</sequence>
<dbReference type="AlphaFoldDB" id="A0A090FH25"/>
<organism evidence="2 3">
    <name type="scientific">Mesorhizobium plurifarium</name>
    <dbReference type="NCBI Taxonomy" id="69974"/>
    <lineage>
        <taxon>Bacteria</taxon>
        <taxon>Pseudomonadati</taxon>
        <taxon>Pseudomonadota</taxon>
        <taxon>Alphaproteobacteria</taxon>
        <taxon>Hyphomicrobiales</taxon>
        <taxon>Phyllobacteriaceae</taxon>
        <taxon>Mesorhizobium</taxon>
    </lineage>
</organism>
<reference evidence="2 3" key="1">
    <citation type="submission" date="2014-08" db="EMBL/GenBank/DDBJ databases">
        <authorList>
            <person name="Moulin Lionel"/>
        </authorList>
    </citation>
    <scope>NUCLEOTIDE SEQUENCE [LARGE SCALE GENOMIC DNA]</scope>
</reference>
<accession>A0A090FH25</accession>
<feature type="compositionally biased region" description="Basic and acidic residues" evidence="1">
    <location>
        <begin position="1"/>
        <end position="12"/>
    </location>
</feature>
<evidence type="ECO:0000313" key="3">
    <source>
        <dbReference type="Proteomes" id="UP000046373"/>
    </source>
</evidence>
<evidence type="ECO:0000256" key="1">
    <source>
        <dbReference type="SAM" id="MobiDB-lite"/>
    </source>
</evidence>
<protein>
    <submittedName>
        <fullName evidence="2">Uncharacterized protein</fullName>
    </submittedName>
</protein>
<feature type="region of interest" description="Disordered" evidence="1">
    <location>
        <begin position="1"/>
        <end position="31"/>
    </location>
</feature>
<proteinExistence type="predicted"/>
<gene>
    <name evidence="2" type="ORF">MPLDJ20_310007</name>
</gene>